<name>A0A0L0FWL4_9EUKA</name>
<organism evidence="3 4">
    <name type="scientific">Sphaeroforma arctica JP610</name>
    <dbReference type="NCBI Taxonomy" id="667725"/>
    <lineage>
        <taxon>Eukaryota</taxon>
        <taxon>Ichthyosporea</taxon>
        <taxon>Ichthyophonida</taxon>
        <taxon>Sphaeroforma</taxon>
    </lineage>
</organism>
<feature type="region of interest" description="Disordered" evidence="1">
    <location>
        <begin position="292"/>
        <end position="316"/>
    </location>
</feature>
<evidence type="ECO:0000313" key="4">
    <source>
        <dbReference type="Proteomes" id="UP000054560"/>
    </source>
</evidence>
<dbReference type="AlphaFoldDB" id="A0A0L0FWL4"/>
<dbReference type="EMBL" id="KQ242076">
    <property type="protein sequence ID" value="KNC81029.1"/>
    <property type="molecule type" value="Genomic_DNA"/>
</dbReference>
<gene>
    <name evidence="3" type="ORF">SARC_06623</name>
</gene>
<keyword evidence="4" id="KW-1185">Reference proteome</keyword>
<dbReference type="RefSeq" id="XP_014154931.1">
    <property type="nucleotide sequence ID" value="XM_014299456.1"/>
</dbReference>
<feature type="compositionally biased region" description="Low complexity" evidence="1">
    <location>
        <begin position="416"/>
        <end position="425"/>
    </location>
</feature>
<protein>
    <submittedName>
        <fullName evidence="3">Uncharacterized protein</fullName>
    </submittedName>
</protein>
<evidence type="ECO:0000313" key="3">
    <source>
        <dbReference type="EMBL" id="KNC81029.1"/>
    </source>
</evidence>
<feature type="region of interest" description="Disordered" evidence="1">
    <location>
        <begin position="405"/>
        <end position="436"/>
    </location>
</feature>
<feature type="transmembrane region" description="Helical" evidence="2">
    <location>
        <begin position="68"/>
        <end position="92"/>
    </location>
</feature>
<dbReference type="Proteomes" id="UP000054560">
    <property type="component" value="Unassembled WGS sequence"/>
</dbReference>
<sequence length="436" mass="47193">MSTLACSNLELADSKAMEDVSLIKFAITAFTTESLSSKRKMGLSSHGGTSVNQYPESANENSTWKRGLLWGSIALGVIVILLSLVLCSYFAYQKYANPTTTAEKGLKEDLDSKTREYLHNTQGSPRSSIVHSSTSINPTPQQALISGLSNTRTSSHSLLSYTQSFNNTNRLGAGHPTSCTVTNTAPSIFEYGASFKEKKARKDNEKKGQRLTRQKSMGDKDSGSVRLGAITLDPLPSQVEDHLNSYAGSPKQTATRMDSGFSFSSQTTVKGIDNSNCQPSETLNLTEQIVARLGSPPPRRQRNRSTSTGSETTVESRLNFKSENSVNYRTKPPTEPVKLDSVEVAQSPITEVYVKANARDKIPEAKPVVKVDNSLSTGLTVGKPTIRPPKSPLCQRSPSNLFREATLSATDDNPRTTSTTSASSAESCARSQTEMA</sequence>
<feature type="region of interest" description="Disordered" evidence="1">
    <location>
        <begin position="198"/>
        <end position="225"/>
    </location>
</feature>
<feature type="region of interest" description="Disordered" evidence="1">
    <location>
        <begin position="118"/>
        <end position="149"/>
    </location>
</feature>
<proteinExistence type="predicted"/>
<keyword evidence="2" id="KW-1133">Transmembrane helix</keyword>
<feature type="compositionally biased region" description="Low complexity" evidence="1">
    <location>
        <begin position="305"/>
        <end position="316"/>
    </location>
</feature>
<dbReference type="GeneID" id="25907127"/>
<reference evidence="3 4" key="1">
    <citation type="submission" date="2011-02" db="EMBL/GenBank/DDBJ databases">
        <title>The Genome Sequence of Sphaeroforma arctica JP610.</title>
        <authorList>
            <consortium name="The Broad Institute Genome Sequencing Platform"/>
            <person name="Russ C."/>
            <person name="Cuomo C."/>
            <person name="Young S.K."/>
            <person name="Zeng Q."/>
            <person name="Gargeya S."/>
            <person name="Alvarado L."/>
            <person name="Berlin A."/>
            <person name="Chapman S.B."/>
            <person name="Chen Z."/>
            <person name="Freedman E."/>
            <person name="Gellesch M."/>
            <person name="Goldberg J."/>
            <person name="Griggs A."/>
            <person name="Gujja S."/>
            <person name="Heilman E."/>
            <person name="Heiman D."/>
            <person name="Howarth C."/>
            <person name="Mehta T."/>
            <person name="Neiman D."/>
            <person name="Pearson M."/>
            <person name="Roberts A."/>
            <person name="Saif S."/>
            <person name="Shea T."/>
            <person name="Shenoy N."/>
            <person name="Sisk P."/>
            <person name="Stolte C."/>
            <person name="Sykes S."/>
            <person name="White J."/>
            <person name="Yandava C."/>
            <person name="Burger G."/>
            <person name="Gray M.W."/>
            <person name="Holland P.W.H."/>
            <person name="King N."/>
            <person name="Lang F.B.F."/>
            <person name="Roger A.J."/>
            <person name="Ruiz-Trillo I."/>
            <person name="Haas B."/>
            <person name="Nusbaum C."/>
            <person name="Birren B."/>
        </authorList>
    </citation>
    <scope>NUCLEOTIDE SEQUENCE [LARGE SCALE GENOMIC DNA]</scope>
    <source>
        <strain evidence="3 4">JP610</strain>
    </source>
</reference>
<feature type="compositionally biased region" description="Polar residues" evidence="1">
    <location>
        <begin position="119"/>
        <end position="149"/>
    </location>
</feature>
<evidence type="ECO:0000256" key="2">
    <source>
        <dbReference type="SAM" id="Phobius"/>
    </source>
</evidence>
<keyword evidence="2" id="KW-0812">Transmembrane</keyword>
<keyword evidence="2" id="KW-0472">Membrane</keyword>
<feature type="compositionally biased region" description="Basic and acidic residues" evidence="1">
    <location>
        <begin position="198"/>
        <end position="208"/>
    </location>
</feature>
<accession>A0A0L0FWL4</accession>
<evidence type="ECO:0000256" key="1">
    <source>
        <dbReference type="SAM" id="MobiDB-lite"/>
    </source>
</evidence>